<dbReference type="Proteomes" id="UP000095453">
    <property type="component" value="Unassembled WGS sequence"/>
</dbReference>
<keyword evidence="1" id="KW-1133">Transmembrane helix</keyword>
<dbReference type="AlphaFoldDB" id="A0A173SAL1"/>
<organism evidence="2 3">
    <name type="scientific">Roseburia inulinivorans</name>
    <dbReference type="NCBI Taxonomy" id="360807"/>
    <lineage>
        <taxon>Bacteria</taxon>
        <taxon>Bacillati</taxon>
        <taxon>Bacillota</taxon>
        <taxon>Clostridia</taxon>
        <taxon>Lachnospirales</taxon>
        <taxon>Lachnospiraceae</taxon>
        <taxon>Roseburia</taxon>
    </lineage>
</organism>
<feature type="transmembrane region" description="Helical" evidence="1">
    <location>
        <begin position="130"/>
        <end position="154"/>
    </location>
</feature>
<evidence type="ECO:0000256" key="1">
    <source>
        <dbReference type="SAM" id="Phobius"/>
    </source>
</evidence>
<evidence type="ECO:0000313" key="3">
    <source>
        <dbReference type="Proteomes" id="UP000095453"/>
    </source>
</evidence>
<keyword evidence="1" id="KW-0472">Membrane</keyword>
<name>A0A173SAL1_9FIRM</name>
<dbReference type="Pfam" id="PF20185">
    <property type="entry name" value="DUF6548"/>
    <property type="match status" value="1"/>
</dbReference>
<dbReference type="RefSeq" id="WP_055168161.1">
    <property type="nucleotide sequence ID" value="NZ_CYXX01000005.1"/>
</dbReference>
<dbReference type="EMBL" id="CYXX01000005">
    <property type="protein sequence ID" value="CUM87321.1"/>
    <property type="molecule type" value="Genomic_DNA"/>
</dbReference>
<dbReference type="InterPro" id="IPR046678">
    <property type="entry name" value="DUF6548"/>
</dbReference>
<sequence length="156" mass="18571">MEFMNAYKHLEKLCGDILNDERRISAYIDEMAKISDGSTKVHNWDNDLKKLKHYRWIRNQIVHEPDCQEENICHPDDVAWLNNFYSRIMNQTDPLALYLKSSKVNPLTKTQKESNYSPQRKKIHHKTKRSANFTLFFIILIVLIFVLLIATFLFQK</sequence>
<evidence type="ECO:0000313" key="2">
    <source>
        <dbReference type="EMBL" id="CUM87321.1"/>
    </source>
</evidence>
<protein>
    <submittedName>
        <fullName evidence="2">Uncharacterized protein</fullName>
    </submittedName>
</protein>
<keyword evidence="1" id="KW-0812">Transmembrane</keyword>
<reference evidence="2 3" key="1">
    <citation type="submission" date="2015-09" db="EMBL/GenBank/DDBJ databases">
        <authorList>
            <consortium name="Pathogen Informatics"/>
        </authorList>
    </citation>
    <scope>NUCLEOTIDE SEQUENCE [LARGE SCALE GENOMIC DNA]</scope>
    <source>
        <strain evidence="2 3">2789STDY5608887</strain>
    </source>
</reference>
<proteinExistence type="predicted"/>
<accession>A0A173SAL1</accession>
<gene>
    <name evidence="2" type="ORF">ERS852444_00863</name>
</gene>